<evidence type="ECO:0000313" key="3">
    <source>
        <dbReference type="Proteomes" id="UP000664132"/>
    </source>
</evidence>
<feature type="domain" description="PRISE-like Rossmann-fold" evidence="1">
    <location>
        <begin position="8"/>
        <end position="55"/>
    </location>
</feature>
<dbReference type="EMBL" id="JAFJYH010000053">
    <property type="protein sequence ID" value="KAG4422187.1"/>
    <property type="molecule type" value="Genomic_DNA"/>
</dbReference>
<proteinExistence type="predicted"/>
<accession>A0A8H7WCC6</accession>
<dbReference type="Gene3D" id="3.40.50.720">
    <property type="entry name" value="NAD(P)-binding Rossmann-like Domain"/>
    <property type="match status" value="2"/>
</dbReference>
<dbReference type="OrthoDB" id="1731983at2759"/>
<evidence type="ECO:0000313" key="2">
    <source>
        <dbReference type="EMBL" id="KAG4422187.1"/>
    </source>
</evidence>
<protein>
    <recommendedName>
        <fullName evidence="1">PRISE-like Rossmann-fold domain-containing protein</fullName>
    </recommendedName>
</protein>
<evidence type="ECO:0000259" key="1">
    <source>
        <dbReference type="Pfam" id="PF22917"/>
    </source>
</evidence>
<feature type="domain" description="PRISE-like Rossmann-fold" evidence="1">
    <location>
        <begin position="57"/>
        <end position="268"/>
    </location>
</feature>
<comment type="caution">
    <text evidence="2">The sequence shown here is derived from an EMBL/GenBank/DDBJ whole genome shotgun (WGS) entry which is preliminary data.</text>
</comment>
<dbReference type="SUPFAM" id="SSF51735">
    <property type="entry name" value="NAD(P)-binding Rossmann-fold domains"/>
    <property type="match status" value="1"/>
</dbReference>
<dbReference type="InterPro" id="IPR055222">
    <property type="entry name" value="PRISE-like_Rossmann-fold"/>
</dbReference>
<organism evidence="2 3">
    <name type="scientific">Cadophora malorum</name>
    <dbReference type="NCBI Taxonomy" id="108018"/>
    <lineage>
        <taxon>Eukaryota</taxon>
        <taxon>Fungi</taxon>
        <taxon>Dikarya</taxon>
        <taxon>Ascomycota</taxon>
        <taxon>Pezizomycotina</taxon>
        <taxon>Leotiomycetes</taxon>
        <taxon>Helotiales</taxon>
        <taxon>Ploettnerulaceae</taxon>
        <taxon>Cadophora</taxon>
    </lineage>
</organism>
<dbReference type="PANTHER" id="PTHR32487">
    <property type="entry name" value="3-OXO-DELTA(4,5)-STEROID 5-BETA-REDUCTASE"/>
    <property type="match status" value="1"/>
</dbReference>
<dbReference type="PANTHER" id="PTHR32487:SF4">
    <property type="entry name" value="SIRQ PROTEIN"/>
    <property type="match status" value="1"/>
</dbReference>
<dbReference type="Proteomes" id="UP000664132">
    <property type="component" value="Unassembled WGS sequence"/>
</dbReference>
<sequence length="316" mass="34975">MSAEPNYALIFGASGVAGWRLVNELLQNYPKEGTFSKVTAVVNRALKFEDTYWPSPSYKQENDQATEVAANLGMLSRVIGALNIFSPNLEFLIFPSRPKGYGIQIDPSDRPFTASFMETMVLPPHLSAENWYASFQSYLTTAIANRSWTWAEVRPDAIIGFVPNGSTFNPAAHWATYLSAYALIEGPGSKVPYPGTTAGYESLFNDASASIIGRLTIYVCLHPETCGGGKLFNIADQEQPTIMKERWPNICEYFGLVGVGPLGEGKGALLPGEYLQANKEKLEEKRLKGVDVWKGDFLDTYGFYCDFDRQLGLKKN</sequence>
<dbReference type="AlphaFoldDB" id="A0A8H7WCC6"/>
<dbReference type="InterPro" id="IPR036291">
    <property type="entry name" value="NAD(P)-bd_dom_sf"/>
</dbReference>
<name>A0A8H7WCC6_9HELO</name>
<keyword evidence="3" id="KW-1185">Reference proteome</keyword>
<gene>
    <name evidence="2" type="ORF">IFR04_004693</name>
</gene>
<dbReference type="Pfam" id="PF22917">
    <property type="entry name" value="PRISE"/>
    <property type="match status" value="2"/>
</dbReference>
<reference evidence="2" key="1">
    <citation type="submission" date="2021-02" db="EMBL/GenBank/DDBJ databases">
        <title>Genome sequence Cadophora malorum strain M34.</title>
        <authorList>
            <person name="Stefanovic E."/>
            <person name="Vu D."/>
            <person name="Scully C."/>
            <person name="Dijksterhuis J."/>
            <person name="Roader J."/>
            <person name="Houbraken J."/>
        </authorList>
    </citation>
    <scope>NUCLEOTIDE SEQUENCE</scope>
    <source>
        <strain evidence="2">M34</strain>
    </source>
</reference>